<keyword evidence="5 6" id="KW-0472">Membrane</keyword>
<evidence type="ECO:0000256" key="3">
    <source>
        <dbReference type="ARBA" id="ARBA00022692"/>
    </source>
</evidence>
<proteinExistence type="predicted"/>
<feature type="transmembrane region" description="Helical" evidence="6">
    <location>
        <begin position="235"/>
        <end position="256"/>
    </location>
</feature>
<feature type="transmembrane region" description="Helical" evidence="6">
    <location>
        <begin position="6"/>
        <end position="29"/>
    </location>
</feature>
<evidence type="ECO:0000256" key="1">
    <source>
        <dbReference type="ARBA" id="ARBA00004651"/>
    </source>
</evidence>
<protein>
    <submittedName>
        <fullName evidence="7">Nucleoside ABC transporter membrane protein</fullName>
    </submittedName>
</protein>
<evidence type="ECO:0000313" key="8">
    <source>
        <dbReference type="Proteomes" id="UP000295064"/>
    </source>
</evidence>
<evidence type="ECO:0000256" key="6">
    <source>
        <dbReference type="SAM" id="Phobius"/>
    </source>
</evidence>
<feature type="transmembrane region" description="Helical" evidence="6">
    <location>
        <begin position="151"/>
        <end position="168"/>
    </location>
</feature>
<comment type="subcellular location">
    <subcellularLocation>
        <location evidence="1">Cell membrane</location>
        <topology evidence="1">Multi-pass membrane protein</topology>
    </subcellularLocation>
</comment>
<dbReference type="PANTHER" id="PTHR43370:SF1">
    <property type="entry name" value="GUANOSINE ABC TRANSPORTER PERMEASE PROTEIN NUPQ"/>
    <property type="match status" value="1"/>
</dbReference>
<dbReference type="GO" id="GO:0022857">
    <property type="term" value="F:transmembrane transporter activity"/>
    <property type="evidence" value="ECO:0007669"/>
    <property type="project" value="InterPro"/>
</dbReference>
<evidence type="ECO:0000256" key="5">
    <source>
        <dbReference type="ARBA" id="ARBA00023136"/>
    </source>
</evidence>
<organism evidence="7 8">
    <name type="scientific">Halanaerobium saccharolyticum</name>
    <dbReference type="NCBI Taxonomy" id="43595"/>
    <lineage>
        <taxon>Bacteria</taxon>
        <taxon>Bacillati</taxon>
        <taxon>Bacillota</taxon>
        <taxon>Clostridia</taxon>
        <taxon>Halanaerobiales</taxon>
        <taxon>Halanaerobiaceae</taxon>
        <taxon>Halanaerobium</taxon>
    </lineage>
</organism>
<gene>
    <name evidence="7" type="ORF">DFR79_10167</name>
</gene>
<feature type="transmembrane region" description="Helical" evidence="6">
    <location>
        <begin position="94"/>
        <end position="116"/>
    </location>
</feature>
<feature type="transmembrane region" description="Helical" evidence="6">
    <location>
        <begin position="277"/>
        <end position="295"/>
    </location>
</feature>
<feature type="transmembrane region" description="Helical" evidence="6">
    <location>
        <begin position="66"/>
        <end position="87"/>
    </location>
</feature>
<keyword evidence="4 6" id="KW-1133">Transmembrane helix</keyword>
<dbReference type="EMBL" id="SNWX01000001">
    <property type="protein sequence ID" value="TDO95068.1"/>
    <property type="molecule type" value="Genomic_DNA"/>
</dbReference>
<feature type="transmembrane region" description="Helical" evidence="6">
    <location>
        <begin position="195"/>
        <end position="215"/>
    </location>
</feature>
<feature type="transmembrane region" description="Helical" evidence="6">
    <location>
        <begin position="41"/>
        <end position="60"/>
    </location>
</feature>
<dbReference type="GO" id="GO:0005886">
    <property type="term" value="C:plasma membrane"/>
    <property type="evidence" value="ECO:0007669"/>
    <property type="project" value="UniProtKB-SubCell"/>
</dbReference>
<dbReference type="InterPro" id="IPR001851">
    <property type="entry name" value="ABC_transp_permease"/>
</dbReference>
<accession>A0A4R6M1G6</accession>
<dbReference type="AlphaFoldDB" id="A0A4R6M1G6"/>
<name>A0A4R6M1G6_9FIRM</name>
<reference evidence="7 8" key="1">
    <citation type="submission" date="2019-03" db="EMBL/GenBank/DDBJ databases">
        <title>Subsurface microbial communities from deep shales in Ohio and West Virginia, USA.</title>
        <authorList>
            <person name="Wrighton K."/>
        </authorList>
    </citation>
    <scope>NUCLEOTIDE SEQUENCE [LARGE SCALE GENOMIC DNA]</scope>
    <source>
        <strain evidence="7 8">MA284_T2</strain>
    </source>
</reference>
<evidence type="ECO:0000313" key="7">
    <source>
        <dbReference type="EMBL" id="TDO95068.1"/>
    </source>
</evidence>
<dbReference type="RefSeq" id="WP_208107465.1">
    <property type="nucleotide sequence ID" value="NZ_SNWX01000001.1"/>
</dbReference>
<evidence type="ECO:0000256" key="4">
    <source>
        <dbReference type="ARBA" id="ARBA00022989"/>
    </source>
</evidence>
<dbReference type="PANTHER" id="PTHR43370">
    <property type="entry name" value="SUGAR ABC TRANSPORTER INTEGRAL MEMBRANE PROTEIN-RELATED"/>
    <property type="match status" value="1"/>
</dbReference>
<sequence length="311" mass="32826">MNVLGTIFSINTLAAAIRLVVPIALAAVGGAFSERSGVINIGLEGMILTGAFAGAVGSYYSGSAFFGVLAALAAGAILGLLFSFFTIDLEADHVVAGVGINILSLGFTTWLMQVIWGQKGASPQVAGLPEIKIPILADLPLLGDLLASNSPIVYLMFIIVISSWYLLFKTPLGLRIRFTGEHPEAADTLGINIRFIKYFSVTLSGVLAALGGSYLSLGHLNWFSSNMSAGRGYMALAANIFGQWNPLGGFAASMLFAFTDAVQMRLQGMNLNIASEFIQMLPYVLTVLILAGAVIRSRPPAALGSHYKSNK</sequence>
<keyword evidence="3 6" id="KW-0812">Transmembrane</keyword>
<dbReference type="CDD" id="cd06580">
    <property type="entry name" value="TM_PBP1_transp_TpRbsC_like"/>
    <property type="match status" value="1"/>
</dbReference>
<dbReference type="Pfam" id="PF02653">
    <property type="entry name" value="BPD_transp_2"/>
    <property type="match status" value="1"/>
</dbReference>
<keyword evidence="2" id="KW-1003">Cell membrane</keyword>
<dbReference type="Proteomes" id="UP000295064">
    <property type="component" value="Unassembled WGS sequence"/>
</dbReference>
<comment type="caution">
    <text evidence="7">The sequence shown here is derived from an EMBL/GenBank/DDBJ whole genome shotgun (WGS) entry which is preliminary data.</text>
</comment>
<evidence type="ECO:0000256" key="2">
    <source>
        <dbReference type="ARBA" id="ARBA00022475"/>
    </source>
</evidence>